<reference evidence="3 4" key="1">
    <citation type="submission" date="2019-09" db="EMBL/GenBank/DDBJ databases">
        <title>A chromosome-level genome assembly of the Chinese tupelo Nyssa sinensis.</title>
        <authorList>
            <person name="Yang X."/>
            <person name="Kang M."/>
            <person name="Yang Y."/>
            <person name="Xiong H."/>
            <person name="Wang M."/>
            <person name="Zhang Z."/>
            <person name="Wang Z."/>
            <person name="Wu H."/>
            <person name="Ma T."/>
            <person name="Liu J."/>
            <person name="Xi Z."/>
        </authorList>
    </citation>
    <scope>NUCLEOTIDE SEQUENCE [LARGE SCALE GENOMIC DNA]</scope>
    <source>
        <strain evidence="3">J267</strain>
        <tissue evidence="3">Leaf</tissue>
    </source>
</reference>
<name>A0A5J5BXG5_9ASTE</name>
<feature type="region of interest" description="Disordered" evidence="1">
    <location>
        <begin position="19"/>
        <end position="39"/>
    </location>
</feature>
<dbReference type="CDD" id="cd06222">
    <property type="entry name" value="RNase_H_like"/>
    <property type="match status" value="1"/>
</dbReference>
<dbReference type="OrthoDB" id="1752183at2759"/>
<accession>A0A5J5BXG5</accession>
<dbReference type="PANTHER" id="PTHR47723">
    <property type="entry name" value="OS05G0353850 PROTEIN"/>
    <property type="match status" value="1"/>
</dbReference>
<gene>
    <name evidence="3" type="ORF">F0562_002940</name>
</gene>
<dbReference type="InterPro" id="IPR044730">
    <property type="entry name" value="RNase_H-like_dom_plant"/>
</dbReference>
<dbReference type="EMBL" id="CM018032">
    <property type="protein sequence ID" value="KAA8546322.1"/>
    <property type="molecule type" value="Genomic_DNA"/>
</dbReference>
<dbReference type="InterPro" id="IPR002156">
    <property type="entry name" value="RNaseH_domain"/>
</dbReference>
<evidence type="ECO:0000259" key="2">
    <source>
        <dbReference type="PROSITE" id="PS50879"/>
    </source>
</evidence>
<dbReference type="Proteomes" id="UP000325577">
    <property type="component" value="Linkage Group LG1"/>
</dbReference>
<feature type="compositionally biased region" description="Basic and acidic residues" evidence="1">
    <location>
        <begin position="26"/>
        <end position="38"/>
    </location>
</feature>
<protein>
    <recommendedName>
        <fullName evidence="2">RNase H type-1 domain-containing protein</fullName>
    </recommendedName>
</protein>
<dbReference type="GO" id="GO:0004523">
    <property type="term" value="F:RNA-DNA hybrid ribonuclease activity"/>
    <property type="evidence" value="ECO:0007669"/>
    <property type="project" value="InterPro"/>
</dbReference>
<dbReference type="AlphaFoldDB" id="A0A5J5BXG5"/>
<proteinExistence type="predicted"/>
<feature type="domain" description="RNase H type-1" evidence="2">
    <location>
        <begin position="47"/>
        <end position="177"/>
    </location>
</feature>
<evidence type="ECO:0000313" key="3">
    <source>
        <dbReference type="EMBL" id="KAA8546322.1"/>
    </source>
</evidence>
<dbReference type="InterPro" id="IPR053151">
    <property type="entry name" value="RNase_H-like"/>
</dbReference>
<dbReference type="PROSITE" id="PS50879">
    <property type="entry name" value="RNASE_H_1"/>
    <property type="match status" value="1"/>
</dbReference>
<dbReference type="SUPFAM" id="SSF53098">
    <property type="entry name" value="Ribonuclease H-like"/>
    <property type="match status" value="1"/>
</dbReference>
<sequence>MPLLLGSLTRTYAGVRSSWQQPGRFGKRETNGRKEKATRPVKWQFPEQGFIKINTDRAALGNPGRAGFGGLIRESSSNWIKGYYGFIGHSTSLMAELRGIREGMKLAATIGFDKVIVESDCDVAIKLLSYPNTKVNHFKEIIEDCEEYEGTFQVCMFNHVFREANACADFLASVGVNQEEKLVIKERSIPG</sequence>
<dbReference type="PANTHER" id="PTHR47723:SF19">
    <property type="entry name" value="POLYNUCLEOTIDYL TRANSFERASE, RIBONUCLEASE H-LIKE SUPERFAMILY PROTEIN"/>
    <property type="match status" value="1"/>
</dbReference>
<evidence type="ECO:0000256" key="1">
    <source>
        <dbReference type="SAM" id="MobiDB-lite"/>
    </source>
</evidence>
<dbReference type="Gene3D" id="3.30.420.10">
    <property type="entry name" value="Ribonuclease H-like superfamily/Ribonuclease H"/>
    <property type="match status" value="1"/>
</dbReference>
<dbReference type="InterPro" id="IPR012337">
    <property type="entry name" value="RNaseH-like_sf"/>
</dbReference>
<evidence type="ECO:0000313" key="4">
    <source>
        <dbReference type="Proteomes" id="UP000325577"/>
    </source>
</evidence>
<organism evidence="3 4">
    <name type="scientific">Nyssa sinensis</name>
    <dbReference type="NCBI Taxonomy" id="561372"/>
    <lineage>
        <taxon>Eukaryota</taxon>
        <taxon>Viridiplantae</taxon>
        <taxon>Streptophyta</taxon>
        <taxon>Embryophyta</taxon>
        <taxon>Tracheophyta</taxon>
        <taxon>Spermatophyta</taxon>
        <taxon>Magnoliopsida</taxon>
        <taxon>eudicotyledons</taxon>
        <taxon>Gunneridae</taxon>
        <taxon>Pentapetalae</taxon>
        <taxon>asterids</taxon>
        <taxon>Cornales</taxon>
        <taxon>Nyssaceae</taxon>
        <taxon>Nyssa</taxon>
    </lineage>
</organism>
<dbReference type="InterPro" id="IPR036397">
    <property type="entry name" value="RNaseH_sf"/>
</dbReference>
<dbReference type="Pfam" id="PF13456">
    <property type="entry name" value="RVT_3"/>
    <property type="match status" value="1"/>
</dbReference>
<dbReference type="GO" id="GO:0003676">
    <property type="term" value="F:nucleic acid binding"/>
    <property type="evidence" value="ECO:0007669"/>
    <property type="project" value="InterPro"/>
</dbReference>
<keyword evidence="4" id="KW-1185">Reference proteome</keyword>